<keyword evidence="1" id="KW-1133">Transmembrane helix</keyword>
<name>A0ABX2TF62_9PROT</name>
<evidence type="ECO:0000313" key="3">
    <source>
        <dbReference type="Proteomes" id="UP000584642"/>
    </source>
</evidence>
<comment type="caution">
    <text evidence="2">The sequence shown here is derived from an EMBL/GenBank/DDBJ whole genome shotgun (WGS) entry which is preliminary data.</text>
</comment>
<organism evidence="2 3">
    <name type="scientific">Azospirillum oleiclasticum</name>
    <dbReference type="NCBI Taxonomy" id="2735135"/>
    <lineage>
        <taxon>Bacteria</taxon>
        <taxon>Pseudomonadati</taxon>
        <taxon>Pseudomonadota</taxon>
        <taxon>Alphaproteobacteria</taxon>
        <taxon>Rhodospirillales</taxon>
        <taxon>Azospirillaceae</taxon>
        <taxon>Azospirillum</taxon>
    </lineage>
</organism>
<proteinExistence type="predicted"/>
<dbReference type="Proteomes" id="UP000584642">
    <property type="component" value="Unassembled WGS sequence"/>
</dbReference>
<keyword evidence="1" id="KW-0472">Membrane</keyword>
<evidence type="ECO:0000256" key="1">
    <source>
        <dbReference type="SAM" id="Phobius"/>
    </source>
</evidence>
<gene>
    <name evidence="2" type="ORF">HND93_24045</name>
</gene>
<evidence type="ECO:0000313" key="2">
    <source>
        <dbReference type="EMBL" id="NYZ22794.1"/>
    </source>
</evidence>
<keyword evidence="3" id="KW-1185">Reference proteome</keyword>
<dbReference type="EMBL" id="JABFDB010000021">
    <property type="protein sequence ID" value="NYZ22794.1"/>
    <property type="molecule type" value="Genomic_DNA"/>
</dbReference>
<sequence length="108" mass="11419">MKALKAAVVIMGLLIVVGVTILIMELANRNRDPDRRAGGDDPGRIAETDLGLPDDAAISEMVVVGNRLAIRVTMPQGGDRVYLIDPKNGAVTATVSTTRIPQRVGTAQ</sequence>
<evidence type="ECO:0008006" key="4">
    <source>
        <dbReference type="Google" id="ProtNLM"/>
    </source>
</evidence>
<protein>
    <recommendedName>
        <fullName evidence="4">PepSY domain-containing protein</fullName>
    </recommendedName>
</protein>
<feature type="transmembrane region" description="Helical" evidence="1">
    <location>
        <begin position="6"/>
        <end position="27"/>
    </location>
</feature>
<keyword evidence="1" id="KW-0812">Transmembrane</keyword>
<accession>A0ABX2TF62</accession>
<dbReference type="RefSeq" id="WP_180284558.1">
    <property type="nucleotide sequence ID" value="NZ_JABFDB010000021.1"/>
</dbReference>
<reference evidence="2 3" key="1">
    <citation type="submission" date="2020-05" db="EMBL/GenBank/DDBJ databases">
        <title>Azospirillum oleiclasticum sp. nov, a nitrogen-fixing and heavy crude oil-emulsifying bacterium isolated from the crude oil of Yumen Oilfield.</title>
        <authorList>
            <person name="Wu D."/>
            <person name="Cai M."/>
            <person name="Zhang X."/>
        </authorList>
    </citation>
    <scope>NUCLEOTIDE SEQUENCE [LARGE SCALE GENOMIC DNA]</scope>
    <source>
        <strain evidence="2 3">ROY-1-1-2</strain>
    </source>
</reference>